<dbReference type="GO" id="GO:0000976">
    <property type="term" value="F:transcription cis-regulatory region binding"/>
    <property type="evidence" value="ECO:0007669"/>
    <property type="project" value="TreeGrafter"/>
</dbReference>
<dbReference type="Proteomes" id="UP001303160">
    <property type="component" value="Unassembled WGS sequence"/>
</dbReference>
<feature type="compositionally biased region" description="Low complexity" evidence="4">
    <location>
        <begin position="138"/>
        <end position="147"/>
    </location>
</feature>
<feature type="compositionally biased region" description="Acidic residues" evidence="4">
    <location>
        <begin position="1243"/>
        <end position="1256"/>
    </location>
</feature>
<feature type="compositionally biased region" description="Acidic residues" evidence="4">
    <location>
        <begin position="235"/>
        <end position="244"/>
    </location>
</feature>
<feature type="compositionally biased region" description="Acidic residues" evidence="4">
    <location>
        <begin position="280"/>
        <end position="289"/>
    </location>
</feature>
<dbReference type="PROSITE" id="PS50090">
    <property type="entry name" value="MYB_LIKE"/>
    <property type="match status" value="2"/>
</dbReference>
<reference evidence="7" key="1">
    <citation type="journal article" date="2023" name="Mol. Phylogenet. Evol.">
        <title>Genome-scale phylogeny and comparative genomics of the fungal order Sordariales.</title>
        <authorList>
            <person name="Hensen N."/>
            <person name="Bonometti L."/>
            <person name="Westerberg I."/>
            <person name="Brannstrom I.O."/>
            <person name="Guillou S."/>
            <person name="Cros-Aarteil S."/>
            <person name="Calhoun S."/>
            <person name="Haridas S."/>
            <person name="Kuo A."/>
            <person name="Mondo S."/>
            <person name="Pangilinan J."/>
            <person name="Riley R."/>
            <person name="LaButti K."/>
            <person name="Andreopoulos B."/>
            <person name="Lipzen A."/>
            <person name="Chen C."/>
            <person name="Yan M."/>
            <person name="Daum C."/>
            <person name="Ng V."/>
            <person name="Clum A."/>
            <person name="Steindorff A."/>
            <person name="Ohm R.A."/>
            <person name="Martin F."/>
            <person name="Silar P."/>
            <person name="Natvig D.O."/>
            <person name="Lalanne C."/>
            <person name="Gautier V."/>
            <person name="Ament-Velasquez S.L."/>
            <person name="Kruys A."/>
            <person name="Hutchinson M.I."/>
            <person name="Powell A.J."/>
            <person name="Barry K."/>
            <person name="Miller A.N."/>
            <person name="Grigoriev I.V."/>
            <person name="Debuchy R."/>
            <person name="Gladieux P."/>
            <person name="Hiltunen Thoren M."/>
            <person name="Johannesson H."/>
        </authorList>
    </citation>
    <scope>NUCLEOTIDE SEQUENCE</scope>
    <source>
        <strain evidence="7">CBS 315.58</strain>
    </source>
</reference>
<dbReference type="SMART" id="SM00717">
    <property type="entry name" value="SANT"/>
    <property type="match status" value="3"/>
</dbReference>
<feature type="compositionally biased region" description="Acidic residues" evidence="4">
    <location>
        <begin position="1199"/>
        <end position="1208"/>
    </location>
</feature>
<feature type="compositionally biased region" description="Acidic residues" evidence="4">
    <location>
        <begin position="437"/>
        <end position="482"/>
    </location>
</feature>
<evidence type="ECO:0000256" key="1">
    <source>
        <dbReference type="ARBA" id="ARBA00004123"/>
    </source>
</evidence>
<feature type="region of interest" description="Disordered" evidence="4">
    <location>
        <begin position="1071"/>
        <end position="1370"/>
    </location>
</feature>
<evidence type="ECO:0000313" key="7">
    <source>
        <dbReference type="EMBL" id="KAK4198843.1"/>
    </source>
</evidence>
<dbReference type="GO" id="GO:0003700">
    <property type="term" value="F:DNA-binding transcription factor activity"/>
    <property type="evidence" value="ECO:0007669"/>
    <property type="project" value="TreeGrafter"/>
</dbReference>
<feature type="compositionally biased region" description="Basic and acidic residues" evidence="4">
    <location>
        <begin position="414"/>
        <end position="436"/>
    </location>
</feature>
<keyword evidence="2" id="KW-0238">DNA-binding</keyword>
<dbReference type="Gene3D" id="1.10.10.60">
    <property type="entry name" value="Homeodomain-like"/>
    <property type="match status" value="2"/>
</dbReference>
<feature type="domain" description="HTH myb-type" evidence="6">
    <location>
        <begin position="835"/>
        <end position="888"/>
    </location>
</feature>
<dbReference type="PANTHER" id="PTHR46380">
    <property type="entry name" value="CYCLIN-D-BINDING MYB-LIKE TRANSCRIPTION FACTOR 1"/>
    <property type="match status" value="1"/>
</dbReference>
<gene>
    <name evidence="7" type="ORF">QBC40DRAFT_283132</name>
</gene>
<evidence type="ECO:0000256" key="2">
    <source>
        <dbReference type="ARBA" id="ARBA00023125"/>
    </source>
</evidence>
<dbReference type="PANTHER" id="PTHR46380:SF2">
    <property type="entry name" value="CYCLIN-D-BINDING MYB-LIKE TRANSCRIPTION FACTOR 1"/>
    <property type="match status" value="1"/>
</dbReference>
<evidence type="ECO:0000313" key="8">
    <source>
        <dbReference type="Proteomes" id="UP001303160"/>
    </source>
</evidence>
<organism evidence="7 8">
    <name type="scientific">Triangularia verruculosa</name>
    <dbReference type="NCBI Taxonomy" id="2587418"/>
    <lineage>
        <taxon>Eukaryota</taxon>
        <taxon>Fungi</taxon>
        <taxon>Dikarya</taxon>
        <taxon>Ascomycota</taxon>
        <taxon>Pezizomycotina</taxon>
        <taxon>Sordariomycetes</taxon>
        <taxon>Sordariomycetidae</taxon>
        <taxon>Sordariales</taxon>
        <taxon>Podosporaceae</taxon>
        <taxon>Triangularia</taxon>
    </lineage>
</organism>
<feature type="compositionally biased region" description="Polar residues" evidence="4">
    <location>
        <begin position="247"/>
        <end position="257"/>
    </location>
</feature>
<evidence type="ECO:0000259" key="6">
    <source>
        <dbReference type="PROSITE" id="PS51294"/>
    </source>
</evidence>
<dbReference type="InterPro" id="IPR051651">
    <property type="entry name" value="DMTF1_DNA-bind_reg"/>
</dbReference>
<feature type="compositionally biased region" description="Basic and acidic residues" evidence="4">
    <location>
        <begin position="502"/>
        <end position="516"/>
    </location>
</feature>
<keyword evidence="8" id="KW-1185">Reference proteome</keyword>
<dbReference type="InterPro" id="IPR001005">
    <property type="entry name" value="SANT/Myb"/>
</dbReference>
<feature type="compositionally biased region" description="Basic residues" evidence="4">
    <location>
        <begin position="181"/>
        <end position="194"/>
    </location>
</feature>
<proteinExistence type="predicted"/>
<feature type="compositionally biased region" description="Acidic residues" evidence="4">
    <location>
        <begin position="1158"/>
        <end position="1185"/>
    </location>
</feature>
<feature type="compositionally biased region" description="Acidic residues" evidence="4">
    <location>
        <begin position="615"/>
        <end position="624"/>
    </location>
</feature>
<feature type="compositionally biased region" description="Basic residues" evidence="4">
    <location>
        <begin position="728"/>
        <end position="739"/>
    </location>
</feature>
<keyword evidence="3" id="KW-0539">Nucleus</keyword>
<feature type="compositionally biased region" description="Basic residues" evidence="4">
    <location>
        <begin position="1094"/>
        <end position="1106"/>
    </location>
</feature>
<comment type="subcellular location">
    <subcellularLocation>
        <location evidence="1">Nucleus</location>
    </subcellularLocation>
</comment>
<feature type="compositionally biased region" description="Acidic residues" evidence="4">
    <location>
        <begin position="1128"/>
        <end position="1143"/>
    </location>
</feature>
<feature type="compositionally biased region" description="Acidic residues" evidence="4">
    <location>
        <begin position="399"/>
        <end position="413"/>
    </location>
</feature>
<dbReference type="PROSITE" id="PS51294">
    <property type="entry name" value="HTH_MYB"/>
    <property type="match status" value="1"/>
</dbReference>
<name>A0AAN6XDN3_9PEZI</name>
<feature type="compositionally biased region" description="Polar residues" evidence="4">
    <location>
        <begin position="525"/>
        <end position="540"/>
    </location>
</feature>
<comment type="caution">
    <text evidence="7">The sequence shown here is derived from an EMBL/GenBank/DDBJ whole genome shotgun (WGS) entry which is preliminary data.</text>
</comment>
<feature type="region of interest" description="Disordered" evidence="4">
    <location>
        <begin position="1"/>
        <end position="746"/>
    </location>
</feature>
<reference evidence="7" key="2">
    <citation type="submission" date="2023-05" db="EMBL/GenBank/DDBJ databases">
        <authorList>
            <consortium name="Lawrence Berkeley National Laboratory"/>
            <person name="Steindorff A."/>
            <person name="Hensen N."/>
            <person name="Bonometti L."/>
            <person name="Westerberg I."/>
            <person name="Brannstrom I.O."/>
            <person name="Guillou S."/>
            <person name="Cros-Aarteil S."/>
            <person name="Calhoun S."/>
            <person name="Haridas S."/>
            <person name="Kuo A."/>
            <person name="Mondo S."/>
            <person name="Pangilinan J."/>
            <person name="Riley R."/>
            <person name="Labutti K."/>
            <person name="Andreopoulos B."/>
            <person name="Lipzen A."/>
            <person name="Chen C."/>
            <person name="Yanf M."/>
            <person name="Daum C."/>
            <person name="Ng V."/>
            <person name="Clum A."/>
            <person name="Ohm R."/>
            <person name="Martin F."/>
            <person name="Silar P."/>
            <person name="Natvig D."/>
            <person name="Lalanne C."/>
            <person name="Gautier V."/>
            <person name="Ament-Velasquez S.L."/>
            <person name="Kruys A."/>
            <person name="Hutchinson M.I."/>
            <person name="Powell A.J."/>
            <person name="Barry K."/>
            <person name="Miller A.N."/>
            <person name="Grigoriev I.V."/>
            <person name="Debuchy R."/>
            <person name="Gladieux P."/>
            <person name="Thoren M.H."/>
            <person name="Johannesson H."/>
        </authorList>
    </citation>
    <scope>NUCLEOTIDE SEQUENCE</scope>
    <source>
        <strain evidence="7">CBS 315.58</strain>
    </source>
</reference>
<feature type="compositionally biased region" description="Low complexity" evidence="4">
    <location>
        <begin position="1082"/>
        <end position="1092"/>
    </location>
</feature>
<dbReference type="InterPro" id="IPR009057">
    <property type="entry name" value="Homeodomain-like_sf"/>
</dbReference>
<accession>A0AAN6XDN3</accession>
<dbReference type="SUPFAM" id="SSF46689">
    <property type="entry name" value="Homeodomain-like"/>
    <property type="match status" value="2"/>
</dbReference>
<feature type="compositionally biased region" description="Pro residues" evidence="4">
    <location>
        <begin position="1349"/>
        <end position="1359"/>
    </location>
</feature>
<dbReference type="Pfam" id="PF13921">
    <property type="entry name" value="Myb_DNA-bind_6"/>
    <property type="match status" value="1"/>
</dbReference>
<dbReference type="EMBL" id="MU863940">
    <property type="protein sequence ID" value="KAK4198843.1"/>
    <property type="molecule type" value="Genomic_DNA"/>
</dbReference>
<dbReference type="CDD" id="cd00167">
    <property type="entry name" value="SANT"/>
    <property type="match status" value="1"/>
</dbReference>
<feature type="compositionally biased region" description="Pro residues" evidence="4">
    <location>
        <begin position="199"/>
        <end position="209"/>
    </location>
</feature>
<feature type="compositionally biased region" description="Polar residues" evidence="4">
    <location>
        <begin position="104"/>
        <end position="120"/>
    </location>
</feature>
<evidence type="ECO:0000256" key="4">
    <source>
        <dbReference type="SAM" id="MobiDB-lite"/>
    </source>
</evidence>
<sequence length="1370" mass="152046">MGNEQSVPSDDADTDNQSVRSAELPRWDHPGNKEESERHAATQPLPQIEPFSDPPPVEAASPPATSSKKKKKKKRDRGSLGAAMDSPGRSLSHPTPLKRKKTTRSSLGNDENGVPSSDGSASRKLKKTKRMSLAAILNDNADNADANDSQDSFVPPPTLPELRPETQNDEEEEDMEVVRASQRRKSSGKKKKSKKSEPAPEPEVSPEPPAADDRMELDEAGENLANLKAERPDNNSDDDADMEDGPPTQTQQPSETAAPQDDGDEIPSSPSVLIKSEPGVYDDNDEDEVDASRIELEDVADEDDGSPAPAKSERIREVMDESGSAHDSGYVERSGSDVRSRRGLSQVSHALDHDEATPSEDEAMHLVKSAPEGDDNGEMDGTPESEASPSQALKAVPESDNEVEGTPESEAEEELVHKAERESDVEEERMHKAERESDVEEESEVEDEERINDPLESEEESEPEASADEEEAREEEDQEQQADEERASEIPESEPEQPAVQPEHEAPRFEEPRFEPISDAETDPAPQNGQTSANAITARSSPELGGDDAEAMASPSPPPPPPSSIRARSSTKRKAKRAFNPDAPLSEPSAQPEESPIRPQKKQKPAAQAEREQEQVEEQEEGEVEAVNAPTPALKKRKGKKIREVLQEEQDSEPEEPSVPTPSPKKKKTKKIREMLQDQQDGEGQEEESVVPTPAPKKKKAKKIRETLQQQQDGEGEEEVPEASTPAPKKKAKTKKPKKVAANEEEQAIDKSGYATGRLTAVEEDKVTRAVNKFRRDEGLTQEDINKIIHENPAAAANAAKGAPVLHGSLWSAVCEACPTRTRLKLQKFCRRKFNNYVARGQWTAEQDEELQQMIKIHGNKWTHIGGLINRHPQDVRDRWRDYLVCQDKVVKNEWSREEEEELTKAVNEAIDKIRKDLISRGEDGGQAEGLVNWQGISEAMGRTRNRLQCMEKWKRILKAEPVADRDRVVTLLPDNDSWRVKMARQDLPKITPEEKYRLVRTIRDGCAEIEKEIDWRKITERIFKDKYQRLALVVIWGRLRSSVPNHGDKTVHECAQHIVDMYDKDGGFGNSYGDYPDERAAPSSAREPPASVKKGKANSKSRRSSTRSISARNGEKKKELSAAIIVDETDSELEPQPEEDTVMNDAASIASDAPPVDPDEEVEEEQPEEPEEEEPEVANEEEHEEPPQSSVVKRLAPTEDDSNEDDDTRPPFMPSPSVEAEASRTRRRERSLSAKPPTPAAIEEESGEEVQDEDMVTTTRLKSAKKRPAAAEEISPRKKKRKMSEGTTRPAVRSSSSPVATYGRKSNTRKEIKKAAAEAVKARQARALSTISSDMDDMDDIPARLPGQTPPQPTPPRPTGRTTRRAARQ</sequence>
<dbReference type="GO" id="GO:0005634">
    <property type="term" value="C:nucleus"/>
    <property type="evidence" value="ECO:0007669"/>
    <property type="project" value="UniProtKB-SubCell"/>
</dbReference>
<feature type="compositionally biased region" description="Acidic residues" evidence="4">
    <location>
        <begin position="647"/>
        <end position="656"/>
    </location>
</feature>
<evidence type="ECO:0000256" key="3">
    <source>
        <dbReference type="ARBA" id="ARBA00023242"/>
    </source>
</evidence>
<feature type="compositionally biased region" description="Basic residues" evidence="4">
    <location>
        <begin position="67"/>
        <end position="76"/>
    </location>
</feature>
<feature type="compositionally biased region" description="Acidic residues" evidence="4">
    <location>
        <begin position="680"/>
        <end position="689"/>
    </location>
</feature>
<feature type="domain" description="Myb-like" evidence="5">
    <location>
        <begin position="887"/>
        <end position="958"/>
    </location>
</feature>
<feature type="compositionally biased region" description="Acidic residues" evidence="4">
    <location>
        <begin position="372"/>
        <end position="383"/>
    </location>
</feature>
<evidence type="ECO:0000259" key="5">
    <source>
        <dbReference type="PROSITE" id="PS50090"/>
    </source>
</evidence>
<dbReference type="InterPro" id="IPR017930">
    <property type="entry name" value="Myb_dom"/>
</dbReference>
<feature type="domain" description="Myb-like" evidence="5">
    <location>
        <begin position="835"/>
        <end position="884"/>
    </location>
</feature>
<feature type="compositionally biased region" description="Basic and acidic residues" evidence="4">
    <location>
        <begin position="23"/>
        <end position="40"/>
    </location>
</feature>
<protein>
    <submittedName>
        <fullName evidence="7">Uncharacterized protein</fullName>
    </submittedName>
</protein>